<evidence type="ECO:0000313" key="2">
    <source>
        <dbReference type="EMBL" id="AIG25788.1"/>
    </source>
</evidence>
<dbReference type="InterPro" id="IPR059052">
    <property type="entry name" value="HH_YbhG-like"/>
</dbReference>
<organism evidence="2 3">
    <name type="scientific">Brevibacillus laterosporus LMG 15441</name>
    <dbReference type="NCBI Taxonomy" id="1042163"/>
    <lineage>
        <taxon>Bacteria</taxon>
        <taxon>Bacillati</taxon>
        <taxon>Bacillota</taxon>
        <taxon>Bacilli</taxon>
        <taxon>Bacillales</taxon>
        <taxon>Paenibacillaceae</taxon>
        <taxon>Brevibacillus</taxon>
    </lineage>
</organism>
<dbReference type="PANTHER" id="PTHR30438:SF1">
    <property type="entry name" value="36 KDA ANTIGEN"/>
    <property type="match status" value="1"/>
</dbReference>
<dbReference type="Proteomes" id="UP000005850">
    <property type="component" value="Chromosome"/>
</dbReference>
<dbReference type="Gene3D" id="1.10.287.470">
    <property type="entry name" value="Helix hairpin bin"/>
    <property type="match status" value="1"/>
</dbReference>
<dbReference type="HOGENOM" id="CLU_018816_6_1_9"/>
<gene>
    <name evidence="2" type="ORF">BRLA_c014600</name>
</gene>
<keyword evidence="3" id="KW-1185">Reference proteome</keyword>
<feature type="domain" description="YbhG-like alpha-helical hairpin" evidence="1">
    <location>
        <begin position="120"/>
        <end position="232"/>
    </location>
</feature>
<dbReference type="Gene3D" id="2.40.50.100">
    <property type="match status" value="1"/>
</dbReference>
<sequence>MRENKKMMVGLVGFLAAIVLLGGYLLFSEKNSYAGGSAKQVTAVVEGTEVDLAFKVPGTIDKIDVKEGDKVVEGQLLAVLGSAEIAAKRDQAAAAYQLAQAKLEQAKKGVSVTSGSSDATVKQAQAALQAAQANLQANKNGARPEEIAQLKGKLQATKTARNLAQTNMKRMEDLLKEGAIPKIKWEESQAEFEKYSAEYTATQEQLNMAQKGARPEQIEALTAQVNQANAAYQNAIAGLGQVGLRESDVKSAEAGVKQAKGALDEAEAYLRNTQMIAPVSGIVKSISSQKGELVAQGSSIMTIQVENDKFVKMYVDENQLGNIKVGEKTTLFVPSLNKEVNATVQMVAPAADFATKKATQELNSRDLRAFQVKLQVEDIDVRPGFTVEWHLKGAGARE</sequence>
<protein>
    <submittedName>
        <fullName evidence="2">Putative efflux pump membrane fusion protein</fullName>
    </submittedName>
</protein>
<dbReference type="EMBL" id="CP007806">
    <property type="protein sequence ID" value="AIG25788.1"/>
    <property type="molecule type" value="Genomic_DNA"/>
</dbReference>
<dbReference type="SUPFAM" id="SSF111369">
    <property type="entry name" value="HlyD-like secretion proteins"/>
    <property type="match status" value="2"/>
</dbReference>
<name>A0A075R3R2_BRELA</name>
<dbReference type="AlphaFoldDB" id="A0A075R3R2"/>
<dbReference type="eggNOG" id="COG0845">
    <property type="taxonomic scope" value="Bacteria"/>
</dbReference>
<accession>A0A075R3R2</accession>
<evidence type="ECO:0000259" key="1">
    <source>
        <dbReference type="Pfam" id="PF25881"/>
    </source>
</evidence>
<dbReference type="KEGG" id="blr:BRLA_c014600"/>
<dbReference type="PRINTS" id="PR01490">
    <property type="entry name" value="RTXTOXIND"/>
</dbReference>
<dbReference type="RefSeq" id="WP_003338154.1">
    <property type="nucleotide sequence ID" value="NZ_CP007806.1"/>
</dbReference>
<dbReference type="STRING" id="1042163.BRLA_c014600"/>
<evidence type="ECO:0000313" key="3">
    <source>
        <dbReference type="Proteomes" id="UP000005850"/>
    </source>
</evidence>
<dbReference type="PANTHER" id="PTHR30438">
    <property type="entry name" value="36 KDA ANTIGEN-RELATED"/>
    <property type="match status" value="1"/>
</dbReference>
<dbReference type="Pfam" id="PF25881">
    <property type="entry name" value="HH_YBHG"/>
    <property type="match status" value="1"/>
</dbReference>
<reference evidence="2 3" key="1">
    <citation type="journal article" date="2011" name="J. Bacteriol.">
        <title>Genome sequence of Brevibacillus laterosporus LMG 15441, a pathogen of invertebrates.</title>
        <authorList>
            <person name="Djukic M."/>
            <person name="Poehlein A."/>
            <person name="Thurmer A."/>
            <person name="Daniel R."/>
        </authorList>
    </citation>
    <scope>NUCLEOTIDE SEQUENCE [LARGE SCALE GENOMIC DNA]</scope>
    <source>
        <strain evidence="2 3">LMG 15441</strain>
    </source>
</reference>
<dbReference type="Gene3D" id="2.40.30.170">
    <property type="match status" value="1"/>
</dbReference>
<proteinExistence type="predicted"/>